<name>A0A7L4ZKJ8_9FLAO</name>
<dbReference type="KEGG" id="kan:IMCC3317_23580"/>
<dbReference type="OrthoDB" id="678161at2"/>
<proteinExistence type="predicted"/>
<keyword evidence="2" id="KW-1003">Cell membrane</keyword>
<evidence type="ECO:0000256" key="2">
    <source>
        <dbReference type="ARBA" id="ARBA00022475"/>
    </source>
</evidence>
<evidence type="ECO:0000256" key="1">
    <source>
        <dbReference type="ARBA" id="ARBA00004651"/>
    </source>
</evidence>
<keyword evidence="3" id="KW-0645">Protease</keyword>
<accession>A0A7L4ZKJ8</accession>
<feature type="transmembrane region" description="Helical" evidence="8">
    <location>
        <begin position="113"/>
        <end position="139"/>
    </location>
</feature>
<dbReference type="NCBIfam" id="TIGR04128">
    <property type="entry name" value="exoso_Fjoh_1448"/>
    <property type="match status" value="1"/>
</dbReference>
<evidence type="ECO:0000256" key="8">
    <source>
        <dbReference type="SAM" id="Phobius"/>
    </source>
</evidence>
<dbReference type="GO" id="GO:0005886">
    <property type="term" value="C:plasma membrane"/>
    <property type="evidence" value="ECO:0007669"/>
    <property type="project" value="UniProtKB-SubCell"/>
</dbReference>
<dbReference type="Pfam" id="PF09721">
    <property type="entry name" value="Exosortase_EpsH"/>
    <property type="match status" value="1"/>
</dbReference>
<dbReference type="Proteomes" id="UP000464657">
    <property type="component" value="Chromosome"/>
</dbReference>
<dbReference type="RefSeq" id="WP_160129647.1">
    <property type="nucleotide sequence ID" value="NZ_CP019288.1"/>
</dbReference>
<keyword evidence="6 8" id="KW-1133">Transmembrane helix</keyword>
<keyword evidence="4 8" id="KW-0812">Transmembrane</keyword>
<comment type="subcellular location">
    <subcellularLocation>
        <location evidence="1">Cell membrane</location>
        <topology evidence="1">Multi-pass membrane protein</topology>
    </subcellularLocation>
</comment>
<dbReference type="InterPro" id="IPR026323">
    <property type="entry name" value="Exosortase-related_prot_XrtF"/>
</dbReference>
<evidence type="ECO:0000313" key="10">
    <source>
        <dbReference type="Proteomes" id="UP000464657"/>
    </source>
</evidence>
<evidence type="ECO:0000256" key="5">
    <source>
        <dbReference type="ARBA" id="ARBA00022801"/>
    </source>
</evidence>
<evidence type="ECO:0000256" key="4">
    <source>
        <dbReference type="ARBA" id="ARBA00022692"/>
    </source>
</evidence>
<keyword evidence="10" id="KW-1185">Reference proteome</keyword>
<feature type="transmembrane region" description="Helical" evidence="8">
    <location>
        <begin position="12"/>
        <end position="32"/>
    </location>
</feature>
<organism evidence="9 10">
    <name type="scientific">Kordia antarctica</name>
    <dbReference type="NCBI Taxonomy" id="1218801"/>
    <lineage>
        <taxon>Bacteria</taxon>
        <taxon>Pseudomonadati</taxon>
        <taxon>Bacteroidota</taxon>
        <taxon>Flavobacteriia</taxon>
        <taxon>Flavobacteriales</taxon>
        <taxon>Flavobacteriaceae</taxon>
        <taxon>Kordia</taxon>
    </lineage>
</organism>
<evidence type="ECO:0008006" key="11">
    <source>
        <dbReference type="Google" id="ProtNLM"/>
    </source>
</evidence>
<evidence type="ECO:0000313" key="9">
    <source>
        <dbReference type="EMBL" id="QHI36987.1"/>
    </source>
</evidence>
<protein>
    <recommendedName>
        <fullName evidence="11">Exosortase family protein XrtF</fullName>
    </recommendedName>
</protein>
<dbReference type="GO" id="GO:0008233">
    <property type="term" value="F:peptidase activity"/>
    <property type="evidence" value="ECO:0007669"/>
    <property type="project" value="UniProtKB-KW"/>
</dbReference>
<evidence type="ECO:0000256" key="7">
    <source>
        <dbReference type="ARBA" id="ARBA00023136"/>
    </source>
</evidence>
<evidence type="ECO:0000256" key="6">
    <source>
        <dbReference type="ARBA" id="ARBA00022989"/>
    </source>
</evidence>
<keyword evidence="5" id="KW-0378">Hydrolase</keyword>
<dbReference type="InterPro" id="IPR019127">
    <property type="entry name" value="Exosortase"/>
</dbReference>
<dbReference type="AlphaFoldDB" id="A0A7L4ZKJ8"/>
<sequence length="175" mass="20195">MLESIKRYKSAVGFIIKFFITYAILTYAYSLYLSNFDGEPDGITRIVSHQTERIINAFGYETSVVQHETEPTMKLLVHDKYVGRIVEGCNSVSVLILFITFVIAFTGNLKNTLLFVIIGSILVYLANLVRIVILGIGLYRFPEQEYVLHQIVFPTIIYGMVFLLWMFWVQKFSKK</sequence>
<reference evidence="9 10" key="1">
    <citation type="journal article" date="2013" name="Int. J. Syst. Evol. Microbiol.">
        <title>Kordia antarctica sp. nov., isolated from Antarctic seawater.</title>
        <authorList>
            <person name="Baek K."/>
            <person name="Choi A."/>
            <person name="Kang I."/>
            <person name="Lee K."/>
            <person name="Cho J.C."/>
        </authorList>
    </citation>
    <scope>NUCLEOTIDE SEQUENCE [LARGE SCALE GENOMIC DNA]</scope>
    <source>
        <strain evidence="9 10">IMCC3317</strain>
    </source>
</reference>
<gene>
    <name evidence="9" type="ORF">IMCC3317_23580</name>
</gene>
<feature type="transmembrane region" description="Helical" evidence="8">
    <location>
        <begin position="151"/>
        <end position="169"/>
    </location>
</feature>
<dbReference type="NCBIfam" id="TIGR04178">
    <property type="entry name" value="exo_archaeo"/>
    <property type="match status" value="1"/>
</dbReference>
<evidence type="ECO:0000256" key="3">
    <source>
        <dbReference type="ARBA" id="ARBA00022670"/>
    </source>
</evidence>
<keyword evidence="7 8" id="KW-0472">Membrane</keyword>
<feature type="transmembrane region" description="Helical" evidence="8">
    <location>
        <begin position="81"/>
        <end position="106"/>
    </location>
</feature>
<dbReference type="InterPro" id="IPR026392">
    <property type="entry name" value="Exo/Archaeosortase_dom"/>
</dbReference>
<dbReference type="EMBL" id="CP019288">
    <property type="protein sequence ID" value="QHI36987.1"/>
    <property type="molecule type" value="Genomic_DNA"/>
</dbReference>
<dbReference type="GO" id="GO:0006508">
    <property type="term" value="P:proteolysis"/>
    <property type="evidence" value="ECO:0007669"/>
    <property type="project" value="UniProtKB-KW"/>
</dbReference>